<dbReference type="FunFam" id="1.25.40.90:FF:000025">
    <property type="entry name" value="ENTH domain protein"/>
    <property type="match status" value="1"/>
</dbReference>
<dbReference type="GO" id="GO:0030136">
    <property type="term" value="C:clathrin-coated vesicle"/>
    <property type="evidence" value="ECO:0007669"/>
    <property type="project" value="InterPro"/>
</dbReference>
<dbReference type="Gene3D" id="1.20.58.150">
    <property type="entry name" value="ANTH domain"/>
    <property type="match status" value="1"/>
</dbReference>
<dbReference type="SUPFAM" id="SSF89009">
    <property type="entry name" value="GAT-like domain"/>
    <property type="match status" value="1"/>
</dbReference>
<evidence type="ECO:0000256" key="1">
    <source>
        <dbReference type="ARBA" id="ARBA00004496"/>
    </source>
</evidence>
<dbReference type="Gene3D" id="1.25.40.90">
    <property type="match status" value="1"/>
</dbReference>
<dbReference type="GO" id="GO:0006900">
    <property type="term" value="P:vesicle budding from membrane"/>
    <property type="evidence" value="ECO:0007669"/>
    <property type="project" value="TreeGrafter"/>
</dbReference>
<feature type="compositionally biased region" description="Basic residues" evidence="3">
    <location>
        <begin position="281"/>
        <end position="290"/>
    </location>
</feature>
<dbReference type="InterPro" id="IPR045192">
    <property type="entry name" value="AP180-like"/>
</dbReference>
<dbReference type="InterPro" id="IPR008942">
    <property type="entry name" value="ENTH_VHS"/>
</dbReference>
<dbReference type="InterPro" id="IPR014712">
    <property type="entry name" value="ANTH_dom_sf"/>
</dbReference>
<dbReference type="GO" id="GO:0005905">
    <property type="term" value="C:clathrin-coated pit"/>
    <property type="evidence" value="ECO:0007669"/>
    <property type="project" value="TreeGrafter"/>
</dbReference>
<protein>
    <submittedName>
        <fullName evidence="5">ENTH domain-containing protein</fullName>
    </submittedName>
</protein>
<evidence type="ECO:0000256" key="3">
    <source>
        <dbReference type="SAM" id="MobiDB-lite"/>
    </source>
</evidence>
<keyword evidence="2" id="KW-0963">Cytoplasm</keyword>
<comment type="subcellular location">
    <subcellularLocation>
        <location evidence="1">Cytoplasm</location>
    </subcellularLocation>
</comment>
<evidence type="ECO:0000259" key="4">
    <source>
        <dbReference type="PROSITE" id="PS50942"/>
    </source>
</evidence>
<dbReference type="GO" id="GO:0072583">
    <property type="term" value="P:clathrin-dependent endocytosis"/>
    <property type="evidence" value="ECO:0007669"/>
    <property type="project" value="InterPro"/>
</dbReference>
<feature type="domain" description="ENTH" evidence="4">
    <location>
        <begin position="1"/>
        <end position="124"/>
    </location>
</feature>
<evidence type="ECO:0000313" key="5">
    <source>
        <dbReference type="EMBL" id="RKF73031.1"/>
    </source>
</evidence>
<dbReference type="GO" id="GO:0005546">
    <property type="term" value="F:phosphatidylinositol-4,5-bisphosphate binding"/>
    <property type="evidence" value="ECO:0007669"/>
    <property type="project" value="TreeGrafter"/>
</dbReference>
<dbReference type="InterPro" id="IPR013809">
    <property type="entry name" value="ENTH"/>
</dbReference>
<dbReference type="Proteomes" id="UP000285326">
    <property type="component" value="Unassembled WGS sequence"/>
</dbReference>
<dbReference type="PANTHER" id="PTHR22951">
    <property type="entry name" value="CLATHRIN ASSEMBLY PROTEIN"/>
    <property type="match status" value="1"/>
</dbReference>
<dbReference type="CDD" id="cd16988">
    <property type="entry name" value="ANTH_N_YAP180"/>
    <property type="match status" value="1"/>
</dbReference>
<dbReference type="SUPFAM" id="SSF48464">
    <property type="entry name" value="ENTH/VHS domain"/>
    <property type="match status" value="1"/>
</dbReference>
<reference evidence="5 6" key="1">
    <citation type="journal article" date="2018" name="BMC Genomics">
        <title>Comparative genome analyses reveal sequence features reflecting distinct modes of host-adaptation between dicot and monocot powdery mildew.</title>
        <authorList>
            <person name="Wu Y."/>
            <person name="Ma X."/>
            <person name="Pan Z."/>
            <person name="Kale S.D."/>
            <person name="Song Y."/>
            <person name="King H."/>
            <person name="Zhang Q."/>
            <person name="Presley C."/>
            <person name="Deng X."/>
            <person name="Wei C.I."/>
            <person name="Xiao S."/>
        </authorList>
    </citation>
    <scope>NUCLEOTIDE SEQUENCE [LARGE SCALE GENOMIC DNA]</scope>
    <source>
        <strain evidence="5">UMSG1</strain>
    </source>
</reference>
<dbReference type="InterPro" id="IPR011417">
    <property type="entry name" value="ANTH_dom"/>
</dbReference>
<accession>A0A420IER8</accession>
<dbReference type="AlphaFoldDB" id="A0A420IER8"/>
<evidence type="ECO:0000313" key="6">
    <source>
        <dbReference type="Proteomes" id="UP000285326"/>
    </source>
</evidence>
<evidence type="ECO:0000256" key="2">
    <source>
        <dbReference type="ARBA" id="ARBA00022490"/>
    </source>
</evidence>
<name>A0A420IER8_9PEZI</name>
<organism evidence="5 6">
    <name type="scientific">Golovinomyces cichoracearum</name>
    <dbReference type="NCBI Taxonomy" id="62708"/>
    <lineage>
        <taxon>Eukaryota</taxon>
        <taxon>Fungi</taxon>
        <taxon>Dikarya</taxon>
        <taxon>Ascomycota</taxon>
        <taxon>Pezizomycotina</taxon>
        <taxon>Leotiomycetes</taxon>
        <taxon>Erysiphales</taxon>
        <taxon>Erysiphaceae</taxon>
        <taxon>Golovinomyces</taxon>
    </lineage>
</organism>
<sequence length="596" mass="67634">MASSFEKSVKGATKYKAAPPKSKYIEHILIATHSGEAGVAEIFRSLQYRLRDSTWTIVFKSLITIHLMIREGSPDVTLAYLANHRNMLAISSFSDVQTQGKNIRHYTTYLNERAKAFKETNCDFVRGATGRLEKLTVEKGLLRQTECVQHQITALLKCDVLDNEPENEITITVFRMLVLDLLSLFHTMNTGLIKILGYFFEMSKIDAERALSIYKNFIEQTDLVVQYLSVARQYEYQTRVQVPKLKHAPVNLGQQLEDYLRDPDFETNRVQYLKEQEAKNNKSKNGKHISSKGEFQPRPNNDFPVPSELSNDKNTKTVKKPDTDLIDFFESIEQNQHVVKSQSEFKQDVFQANSAPQFQPQNFQLQQNGFVPTQQMSIQETNQFMQIFNNGINVQHIVPQTHPNFKFSDMGGYTTHVPFQTSNSLSTTPNLLGTNFNHQLPQQQAMTSQLGELQTTNPFRQTMKATNTLNSSVTLYTSTSPVTPSTNRISTNPFAFSATTINGPFSPPPDYHFNQAQQLSQTSVIRPIVTGTNPFAKSTVTVDMNPEQRQTLGSTNPFRKTQLVDNTEESGWQNLQKRIGGGLDSLETIRVFPRTM</sequence>
<dbReference type="EMBL" id="MCBS01024612">
    <property type="protein sequence ID" value="RKF73031.1"/>
    <property type="molecule type" value="Genomic_DNA"/>
</dbReference>
<dbReference type="PROSITE" id="PS50942">
    <property type="entry name" value="ENTH"/>
    <property type="match status" value="1"/>
</dbReference>
<feature type="compositionally biased region" description="Basic and acidic residues" evidence="3">
    <location>
        <begin position="310"/>
        <end position="319"/>
    </location>
</feature>
<dbReference type="PANTHER" id="PTHR22951:SF5">
    <property type="entry name" value="PHOSPHATIDYLINOSITOL-BINDING CLATHRIN ASSEMBLY PROTEIN LAP"/>
    <property type="match status" value="1"/>
</dbReference>
<dbReference type="GO" id="GO:0048268">
    <property type="term" value="P:clathrin coat assembly"/>
    <property type="evidence" value="ECO:0007669"/>
    <property type="project" value="InterPro"/>
</dbReference>
<proteinExistence type="predicted"/>
<dbReference type="SMART" id="SM00273">
    <property type="entry name" value="ENTH"/>
    <property type="match status" value="1"/>
</dbReference>
<comment type="caution">
    <text evidence="5">The sequence shown here is derived from an EMBL/GenBank/DDBJ whole genome shotgun (WGS) entry which is preliminary data.</text>
</comment>
<dbReference type="FunFam" id="1.20.58.150:FF:000004">
    <property type="entry name" value="ENTH domain protein"/>
    <property type="match status" value="1"/>
</dbReference>
<dbReference type="Pfam" id="PF07651">
    <property type="entry name" value="ANTH"/>
    <property type="match status" value="1"/>
</dbReference>
<dbReference type="GO" id="GO:0000149">
    <property type="term" value="F:SNARE binding"/>
    <property type="evidence" value="ECO:0007669"/>
    <property type="project" value="TreeGrafter"/>
</dbReference>
<dbReference type="GO" id="GO:0032050">
    <property type="term" value="F:clathrin heavy chain binding"/>
    <property type="evidence" value="ECO:0007669"/>
    <property type="project" value="TreeGrafter"/>
</dbReference>
<gene>
    <name evidence="5" type="ORF">GcM1_246202</name>
</gene>
<dbReference type="GO" id="GO:0005545">
    <property type="term" value="F:1-phosphatidylinositol binding"/>
    <property type="evidence" value="ECO:0007669"/>
    <property type="project" value="InterPro"/>
</dbReference>
<feature type="region of interest" description="Disordered" evidence="3">
    <location>
        <begin position="275"/>
        <end position="319"/>
    </location>
</feature>